<accession>A0A383E548</accession>
<reference evidence="1" key="1">
    <citation type="submission" date="2018-05" db="EMBL/GenBank/DDBJ databases">
        <authorList>
            <person name="Lanie J.A."/>
            <person name="Ng W.-L."/>
            <person name="Kazmierczak K.M."/>
            <person name="Andrzejewski T.M."/>
            <person name="Davidsen T.M."/>
            <person name="Wayne K.J."/>
            <person name="Tettelin H."/>
            <person name="Glass J.I."/>
            <person name="Rusch D."/>
            <person name="Podicherti R."/>
            <person name="Tsui H.-C.T."/>
            <person name="Winkler M.E."/>
        </authorList>
    </citation>
    <scope>NUCLEOTIDE SEQUENCE</scope>
</reference>
<evidence type="ECO:0000313" key="1">
    <source>
        <dbReference type="EMBL" id="SVE51495.1"/>
    </source>
</evidence>
<name>A0A383E548_9ZZZZ</name>
<proteinExistence type="predicted"/>
<organism evidence="1">
    <name type="scientific">marine metagenome</name>
    <dbReference type="NCBI Taxonomy" id="408172"/>
    <lineage>
        <taxon>unclassified sequences</taxon>
        <taxon>metagenomes</taxon>
        <taxon>ecological metagenomes</taxon>
    </lineage>
</organism>
<protein>
    <submittedName>
        <fullName evidence="1">Uncharacterized protein</fullName>
    </submittedName>
</protein>
<sequence length="65" mass="7991">MDSDRRDQNLCVLCEQDFRTSWTDERLQKIEDEERMFPMVDIHLPICFECYIKLDARLPYRAFMN</sequence>
<dbReference type="AlphaFoldDB" id="A0A383E548"/>
<dbReference type="EMBL" id="UINC01222627">
    <property type="protein sequence ID" value="SVE51495.1"/>
    <property type="molecule type" value="Genomic_DNA"/>
</dbReference>
<gene>
    <name evidence="1" type="ORF">METZ01_LOCUS504349</name>
</gene>